<protein>
    <recommendedName>
        <fullName evidence="7 8">Iron-sulfur cluster carrier protein</fullName>
    </recommendedName>
</protein>
<proteinExistence type="inferred from homology"/>
<keyword evidence="8" id="KW-0378">Hydrolase</keyword>
<comment type="function">
    <text evidence="6 8">Binds and transfers iron-sulfur (Fe-S) clusters to target apoproteins. Can hydrolyze ATP.</text>
</comment>
<name>A0A101GLS6_9EURY</name>
<dbReference type="SUPFAM" id="SSF52540">
    <property type="entry name" value="P-loop containing nucleoside triphosphate hydrolases"/>
    <property type="match status" value="1"/>
</dbReference>
<reference evidence="10" key="1">
    <citation type="journal article" date="2015" name="MBio">
        <title>Genome-Resolved Metagenomic Analysis Reveals Roles for Candidate Phyla and Other Microbial Community Members in Biogeochemical Transformations in Oil Reservoirs.</title>
        <authorList>
            <person name="Hu P."/>
            <person name="Tom L."/>
            <person name="Singh A."/>
            <person name="Thomas B.C."/>
            <person name="Baker B.J."/>
            <person name="Piceno Y.M."/>
            <person name="Andersen G.L."/>
            <person name="Banfield J.F."/>
        </authorList>
    </citation>
    <scope>NUCLEOTIDE SEQUENCE [LARGE SCALE GENOMIC DNA]</scope>
</reference>
<keyword evidence="1 8" id="KW-0479">Metal-binding</keyword>
<keyword evidence="3 8" id="KW-0067">ATP-binding</keyword>
<comment type="similarity">
    <text evidence="8">Belongs to the Mrp/NBP35 ATP-binding proteins family.</text>
</comment>
<keyword evidence="4 8" id="KW-0408">Iron</keyword>
<evidence type="ECO:0000256" key="8">
    <source>
        <dbReference type="HAMAP-Rule" id="MF_02040"/>
    </source>
</evidence>
<dbReference type="GO" id="GO:0016226">
    <property type="term" value="P:iron-sulfur cluster assembly"/>
    <property type="evidence" value="ECO:0007669"/>
    <property type="project" value="InterPro"/>
</dbReference>
<dbReference type="GO" id="GO:0005524">
    <property type="term" value="F:ATP binding"/>
    <property type="evidence" value="ECO:0007669"/>
    <property type="project" value="UniProtKB-UniRule"/>
</dbReference>
<dbReference type="GO" id="GO:0046872">
    <property type="term" value="F:metal ion binding"/>
    <property type="evidence" value="ECO:0007669"/>
    <property type="project" value="UniProtKB-KW"/>
</dbReference>
<dbReference type="InterPro" id="IPR027417">
    <property type="entry name" value="P-loop_NTPase"/>
</dbReference>
<dbReference type="GO" id="GO:0140663">
    <property type="term" value="F:ATP-dependent FeS chaperone activity"/>
    <property type="evidence" value="ECO:0007669"/>
    <property type="project" value="InterPro"/>
</dbReference>
<dbReference type="EMBL" id="LGGD01000206">
    <property type="protein sequence ID" value="KUK60800.1"/>
    <property type="molecule type" value="Genomic_DNA"/>
</dbReference>
<dbReference type="Pfam" id="PF10609">
    <property type="entry name" value="ParA"/>
    <property type="match status" value="1"/>
</dbReference>
<evidence type="ECO:0000256" key="4">
    <source>
        <dbReference type="ARBA" id="ARBA00023004"/>
    </source>
</evidence>
<dbReference type="PROSITE" id="PS01215">
    <property type="entry name" value="MRP"/>
    <property type="match status" value="1"/>
</dbReference>
<dbReference type="GO" id="GO:0005829">
    <property type="term" value="C:cytosol"/>
    <property type="evidence" value="ECO:0007669"/>
    <property type="project" value="TreeGrafter"/>
</dbReference>
<accession>A0A101GLS6</accession>
<dbReference type="Proteomes" id="UP000054323">
    <property type="component" value="Unassembled WGS sequence"/>
</dbReference>
<evidence type="ECO:0000313" key="9">
    <source>
        <dbReference type="EMBL" id="KUK60800.1"/>
    </source>
</evidence>
<keyword evidence="5 8" id="KW-0411">Iron-sulfur</keyword>
<dbReference type="PANTHER" id="PTHR23264">
    <property type="entry name" value="NUCLEOTIDE-BINDING PROTEIN NBP35 YEAST -RELATED"/>
    <property type="match status" value="1"/>
</dbReference>
<evidence type="ECO:0000256" key="5">
    <source>
        <dbReference type="ARBA" id="ARBA00023014"/>
    </source>
</evidence>
<evidence type="ECO:0000256" key="2">
    <source>
        <dbReference type="ARBA" id="ARBA00022741"/>
    </source>
</evidence>
<feature type="binding site" evidence="8">
    <location>
        <begin position="54"/>
        <end position="61"/>
    </location>
    <ligand>
        <name>ATP</name>
        <dbReference type="ChEBI" id="CHEBI:30616"/>
    </ligand>
</feature>
<dbReference type="InterPro" id="IPR033756">
    <property type="entry name" value="YlxH/NBP35"/>
</dbReference>
<dbReference type="GO" id="GO:0016887">
    <property type="term" value="F:ATP hydrolysis activity"/>
    <property type="evidence" value="ECO:0007669"/>
    <property type="project" value="UniProtKB-UniRule"/>
</dbReference>
<keyword evidence="2 8" id="KW-0547">Nucleotide-binding</keyword>
<sequence length="345" mass="37419">MTQTNEPDKDTCTGNCASCSATTKCDDPRNADAPKGLPPKANVNVKHVVLVLSGKGGVGKSTVSANLAYALANRGFNTGLVDLDIHGPDIPKMLGIEDAHLQSYDGKIIEPVRVTGNLAVISMAFLLPERNTPVIWRGPMKMTVIRQFLEDVSWGDLDYLIVDLPPGTGDEALTVAQLAPNIAGAVIVTTPQDVAVLDSSKAVEFIKKLELPVLGIVENMSGFVCPHCKEEIDIFGKGGGEREAKELGVPFLGAIPLDPEMRKAADEGRPFIIRRAGAEESPLDDEDIDRLRFGLVRLQVYADIHRYEDMEAAQRMKYVASTLERVLFGRLLLEGEEAGDKHQCC</sequence>
<dbReference type="CDD" id="cd02037">
    <property type="entry name" value="Mrp_NBP35"/>
    <property type="match status" value="1"/>
</dbReference>
<evidence type="ECO:0000256" key="6">
    <source>
        <dbReference type="ARBA" id="ARBA00058094"/>
    </source>
</evidence>
<dbReference type="PATRIC" id="fig|2198.4.peg.1878"/>
<comment type="subunit">
    <text evidence="8">Homodimer.</text>
</comment>
<dbReference type="InterPro" id="IPR019591">
    <property type="entry name" value="Mrp/NBP35_ATP-bd"/>
</dbReference>
<evidence type="ECO:0000256" key="1">
    <source>
        <dbReference type="ARBA" id="ARBA00022723"/>
    </source>
</evidence>
<evidence type="ECO:0000313" key="10">
    <source>
        <dbReference type="Proteomes" id="UP000054323"/>
    </source>
</evidence>
<dbReference type="PANTHER" id="PTHR23264:SF19">
    <property type="entry name" value="CYTOSOLIC FE-S CLUSTER ASSEMBLY FACTOR NUBP2"/>
    <property type="match status" value="1"/>
</dbReference>
<comment type="caution">
    <text evidence="9">The sequence shown here is derived from an EMBL/GenBank/DDBJ whole genome shotgun (WGS) entry which is preliminary data.</text>
</comment>
<organism evidence="9 10">
    <name type="scientific">Methanoculleus marisnigri</name>
    <dbReference type="NCBI Taxonomy" id="2198"/>
    <lineage>
        <taxon>Archaea</taxon>
        <taxon>Methanobacteriati</taxon>
        <taxon>Methanobacteriota</taxon>
        <taxon>Stenosarchaea group</taxon>
        <taxon>Methanomicrobia</taxon>
        <taxon>Methanomicrobiales</taxon>
        <taxon>Methanomicrobiaceae</taxon>
        <taxon>Methanoculleus</taxon>
    </lineage>
</organism>
<evidence type="ECO:0000256" key="3">
    <source>
        <dbReference type="ARBA" id="ARBA00022840"/>
    </source>
</evidence>
<gene>
    <name evidence="9" type="ORF">XD82_1483</name>
</gene>
<dbReference type="GO" id="GO:0051536">
    <property type="term" value="F:iron-sulfur cluster binding"/>
    <property type="evidence" value="ECO:0007669"/>
    <property type="project" value="UniProtKB-UniRule"/>
</dbReference>
<dbReference type="Gene3D" id="3.40.50.300">
    <property type="entry name" value="P-loop containing nucleotide triphosphate hydrolases"/>
    <property type="match status" value="1"/>
</dbReference>
<evidence type="ECO:0000256" key="7">
    <source>
        <dbReference type="ARBA" id="ARBA00074706"/>
    </source>
</evidence>
<dbReference type="FunFam" id="3.40.50.300:FF:001119">
    <property type="entry name" value="Iron-sulfur cluster carrier protein"/>
    <property type="match status" value="1"/>
</dbReference>
<dbReference type="InterPro" id="IPR000808">
    <property type="entry name" value="Mrp-like_CS"/>
</dbReference>
<dbReference type="AlphaFoldDB" id="A0A101GLS6"/>
<dbReference type="HAMAP" id="MF_02040">
    <property type="entry name" value="Mrp_NBP35"/>
    <property type="match status" value="1"/>
</dbReference>